<dbReference type="HOGENOM" id="CLU_040484_0_0_1"/>
<reference evidence="3" key="2">
    <citation type="submission" date="2018-02" db="UniProtKB">
        <authorList>
            <consortium name="EnsemblPlants"/>
        </authorList>
    </citation>
    <scope>IDENTIFICATION</scope>
    <source>
        <strain evidence="3">Williams 82</strain>
    </source>
</reference>
<dbReference type="Proteomes" id="UP000008827">
    <property type="component" value="Chromosome 14"/>
</dbReference>
<dbReference type="eggNOG" id="KOG2619">
    <property type="taxonomic scope" value="Eukaryota"/>
</dbReference>
<dbReference type="PaxDb" id="3847-GLYMA14G33550.2"/>
<keyword evidence="4" id="KW-1185">Reference proteome</keyword>
<protein>
    <submittedName>
        <fullName evidence="2 3">Uncharacterized protein</fullName>
    </submittedName>
</protein>
<dbReference type="Gene3D" id="3.40.50.11660">
    <property type="entry name" value="Glycosyl transferase family 10, C-terminal domain"/>
    <property type="match status" value="1"/>
</dbReference>
<comment type="pathway">
    <text evidence="1">Protein modification; protein glycosylation.</text>
</comment>
<dbReference type="EMBL" id="CM000847">
    <property type="protein sequence ID" value="KRH16608.1"/>
    <property type="molecule type" value="Genomic_DNA"/>
</dbReference>
<evidence type="ECO:0000313" key="4">
    <source>
        <dbReference type="Proteomes" id="UP000008827"/>
    </source>
</evidence>
<dbReference type="InParanoid" id="K7M7G3"/>
<dbReference type="PANTHER" id="PTHR11929">
    <property type="entry name" value="ALPHA- 1,3 -FUCOSYLTRANSFERASE"/>
    <property type="match status" value="1"/>
</dbReference>
<dbReference type="Gramene" id="KRH16608">
    <property type="protein sequence ID" value="KRH16608"/>
    <property type="gene ID" value="GLYMA_14G165200"/>
</dbReference>
<dbReference type="UniPathway" id="UPA00378"/>
<gene>
    <name evidence="2" type="ORF">GLYMA_14G165200</name>
</gene>
<dbReference type="SUPFAM" id="SSF53756">
    <property type="entry name" value="UDP-Glycosyltransferase/glycogen phosphorylase"/>
    <property type="match status" value="1"/>
</dbReference>
<dbReference type="InterPro" id="IPR038577">
    <property type="entry name" value="GT10-like_C_sf"/>
</dbReference>
<reference evidence="2 3" key="1">
    <citation type="journal article" date="2010" name="Nature">
        <title>Genome sequence of the palaeopolyploid soybean.</title>
        <authorList>
            <person name="Schmutz J."/>
            <person name="Cannon S.B."/>
            <person name="Schlueter J."/>
            <person name="Ma J."/>
            <person name="Mitros T."/>
            <person name="Nelson W."/>
            <person name="Hyten D.L."/>
            <person name="Song Q."/>
            <person name="Thelen J.J."/>
            <person name="Cheng J."/>
            <person name="Xu D."/>
            <person name="Hellsten U."/>
            <person name="May G.D."/>
            <person name="Yu Y."/>
            <person name="Sakurai T."/>
            <person name="Umezawa T."/>
            <person name="Bhattacharyya M.K."/>
            <person name="Sandhu D."/>
            <person name="Valliyodan B."/>
            <person name="Lindquist E."/>
            <person name="Peto M."/>
            <person name="Grant D."/>
            <person name="Shu S."/>
            <person name="Goodstein D."/>
            <person name="Barry K."/>
            <person name="Futrell-Griggs M."/>
            <person name="Abernathy B."/>
            <person name="Du J."/>
            <person name="Tian Z."/>
            <person name="Zhu L."/>
            <person name="Gill N."/>
            <person name="Joshi T."/>
            <person name="Libault M."/>
            <person name="Sethuraman A."/>
            <person name="Zhang X.-C."/>
            <person name="Shinozaki K."/>
            <person name="Nguyen H.T."/>
            <person name="Wing R.A."/>
            <person name="Cregan P."/>
            <person name="Specht J."/>
            <person name="Grimwood J."/>
            <person name="Rokhsar D."/>
            <person name="Stacey G."/>
            <person name="Shoemaker R.C."/>
            <person name="Jackson S.A."/>
        </authorList>
    </citation>
    <scope>NUCLEOTIDE SEQUENCE [LARGE SCALE GENOMIC DNA]</scope>
    <source>
        <strain evidence="3">cv. Williams 82</strain>
        <tissue evidence="2">Callus</tissue>
    </source>
</reference>
<accession>K7M7G3</accession>
<organism evidence="3">
    <name type="scientific">Glycine max</name>
    <name type="common">Soybean</name>
    <name type="synonym">Glycine hispida</name>
    <dbReference type="NCBI Taxonomy" id="3847"/>
    <lineage>
        <taxon>Eukaryota</taxon>
        <taxon>Viridiplantae</taxon>
        <taxon>Streptophyta</taxon>
        <taxon>Embryophyta</taxon>
        <taxon>Tracheophyta</taxon>
        <taxon>Spermatophyta</taxon>
        <taxon>Magnoliopsida</taxon>
        <taxon>eudicotyledons</taxon>
        <taxon>Gunneridae</taxon>
        <taxon>Pentapetalae</taxon>
        <taxon>rosids</taxon>
        <taxon>fabids</taxon>
        <taxon>Fabales</taxon>
        <taxon>Fabaceae</taxon>
        <taxon>Papilionoideae</taxon>
        <taxon>50 kb inversion clade</taxon>
        <taxon>NPAAA clade</taxon>
        <taxon>indigoferoid/millettioid clade</taxon>
        <taxon>Phaseoleae</taxon>
        <taxon>Glycine</taxon>
        <taxon>Glycine subgen. Soja</taxon>
    </lineage>
</organism>
<dbReference type="GO" id="GO:0016020">
    <property type="term" value="C:membrane"/>
    <property type="evidence" value="ECO:0007669"/>
    <property type="project" value="InterPro"/>
</dbReference>
<dbReference type="InterPro" id="IPR001503">
    <property type="entry name" value="Glyco_trans_10"/>
</dbReference>
<sequence length="267" mass="30553">MLRTILPWQDDGRGYNIVMTTILSSDVLVGYFSWAEYDIMAPVQRKTEVALAAAFISNCGARNMRLQDLEALEKSNIKIDSYGGCHRNRDGRGKKVIKLPILDTERLWKYEGPFDSFKALVDMAVVHSSCRLCIHLAKVSREKEENSPGFNKCPCNSTRGQKIVYHIYVREKGRFEMESIYLRSSNITLEALKFAVASKFTSLNHVPIWKTERPEVLRGANDLKLYKIYPVGLTQKASTLLLQLQRDVDFRSHLESHPCTKFEAIFV</sequence>
<evidence type="ECO:0000313" key="3">
    <source>
        <dbReference type="EnsemblPlants" id="KRH16608"/>
    </source>
</evidence>
<dbReference type="PANTHER" id="PTHR11929:SF220">
    <property type="entry name" value="FUCOSYLTRANSFERASE"/>
    <property type="match status" value="1"/>
</dbReference>
<evidence type="ECO:0000256" key="1">
    <source>
        <dbReference type="ARBA" id="ARBA00004922"/>
    </source>
</evidence>
<name>K7M7G3_SOYBN</name>
<dbReference type="STRING" id="3847.K7M7G3"/>
<dbReference type="EnsemblPlants" id="KRH16608">
    <property type="protein sequence ID" value="KRH16608"/>
    <property type="gene ID" value="GLYMA_14G165200"/>
</dbReference>
<evidence type="ECO:0000313" key="2">
    <source>
        <dbReference type="EMBL" id="KRH16608.1"/>
    </source>
</evidence>
<proteinExistence type="predicted"/>
<reference evidence="2" key="3">
    <citation type="submission" date="2018-07" db="EMBL/GenBank/DDBJ databases">
        <title>WGS assembly of Glycine max.</title>
        <authorList>
            <person name="Schmutz J."/>
            <person name="Cannon S."/>
            <person name="Schlueter J."/>
            <person name="Ma J."/>
            <person name="Mitros T."/>
            <person name="Nelson W."/>
            <person name="Hyten D."/>
            <person name="Song Q."/>
            <person name="Thelen J."/>
            <person name="Cheng J."/>
            <person name="Xu D."/>
            <person name="Hellsten U."/>
            <person name="May G."/>
            <person name="Yu Y."/>
            <person name="Sakurai T."/>
            <person name="Umezawa T."/>
            <person name="Bhattacharyya M."/>
            <person name="Sandhu D."/>
            <person name="Valliyodan B."/>
            <person name="Lindquist E."/>
            <person name="Peto M."/>
            <person name="Grant D."/>
            <person name="Shu S."/>
            <person name="Goodstein D."/>
            <person name="Barry K."/>
            <person name="Futrell-Griggs M."/>
            <person name="Abernathy B."/>
            <person name="Du J."/>
            <person name="Tian Z."/>
            <person name="Zhu L."/>
            <person name="Gill N."/>
            <person name="Joshi T."/>
            <person name="Libault M."/>
            <person name="Sethuraman A."/>
            <person name="Zhang X."/>
            <person name="Shinozaki K."/>
            <person name="Nguyen H."/>
            <person name="Wing R."/>
            <person name="Cregan P."/>
            <person name="Specht J."/>
            <person name="Grimwood J."/>
            <person name="Rokhsar D."/>
            <person name="Stacey G."/>
            <person name="Shoemaker R."/>
            <person name="Jackson S."/>
        </authorList>
    </citation>
    <scope>NUCLEOTIDE SEQUENCE</scope>
    <source>
        <tissue evidence="2">Callus</tissue>
    </source>
</reference>
<dbReference type="GO" id="GO:0008417">
    <property type="term" value="F:fucosyltransferase activity"/>
    <property type="evidence" value="ECO:0007669"/>
    <property type="project" value="InterPro"/>
</dbReference>
<dbReference type="AlphaFoldDB" id="K7M7G3"/>